<dbReference type="SUPFAM" id="SSF56112">
    <property type="entry name" value="Protein kinase-like (PK-like)"/>
    <property type="match status" value="1"/>
</dbReference>
<protein>
    <recommendedName>
        <fullName evidence="18">Protein kinase domain-containing protein</fullName>
    </recommendedName>
</protein>
<name>A0ABR2RQF5_9ROSI</name>
<evidence type="ECO:0000256" key="4">
    <source>
        <dbReference type="ARBA" id="ARBA00022679"/>
    </source>
</evidence>
<reference evidence="19 20" key="1">
    <citation type="journal article" date="2024" name="G3 (Bethesda)">
        <title>Genome assembly of Hibiscus sabdariffa L. provides insights into metabolisms of medicinal natural products.</title>
        <authorList>
            <person name="Kim T."/>
        </authorList>
    </citation>
    <scope>NUCLEOTIDE SEQUENCE [LARGE SCALE GENOMIC DNA]</scope>
    <source>
        <strain evidence="19">TK-2024</strain>
        <tissue evidence="19">Old leaves</tissue>
    </source>
</reference>
<feature type="domain" description="Protein kinase" evidence="18">
    <location>
        <begin position="630"/>
        <end position="906"/>
    </location>
</feature>
<keyword evidence="5 16" id="KW-0812">Transmembrane</keyword>
<keyword evidence="2" id="KW-0723">Serine/threonine-protein kinase</keyword>
<evidence type="ECO:0000256" key="8">
    <source>
        <dbReference type="ARBA" id="ARBA00022741"/>
    </source>
</evidence>
<gene>
    <name evidence="19" type="ORF">V6N11_006129</name>
</gene>
<dbReference type="Gene3D" id="1.10.510.10">
    <property type="entry name" value="Transferase(Phosphotransferase) domain 1"/>
    <property type="match status" value="1"/>
</dbReference>
<proteinExistence type="predicted"/>
<comment type="caution">
    <text evidence="19">The sequence shown here is derived from an EMBL/GenBank/DDBJ whole genome shotgun (WGS) entry which is preliminary data.</text>
</comment>
<dbReference type="SMART" id="SM00220">
    <property type="entry name" value="S_TKc"/>
    <property type="match status" value="1"/>
</dbReference>
<keyword evidence="3" id="KW-0433">Leucine-rich repeat</keyword>
<dbReference type="Proteomes" id="UP001396334">
    <property type="component" value="Unassembled WGS sequence"/>
</dbReference>
<feature type="chain" id="PRO_5047404017" description="Protein kinase domain-containing protein" evidence="17">
    <location>
        <begin position="22"/>
        <end position="1008"/>
    </location>
</feature>
<dbReference type="InterPro" id="IPR001245">
    <property type="entry name" value="Ser-Thr/Tyr_kinase_cat_dom"/>
</dbReference>
<dbReference type="PROSITE" id="PS00107">
    <property type="entry name" value="PROTEIN_KINASE_ATP"/>
    <property type="match status" value="1"/>
</dbReference>
<evidence type="ECO:0000313" key="20">
    <source>
        <dbReference type="Proteomes" id="UP001396334"/>
    </source>
</evidence>
<dbReference type="InterPro" id="IPR000719">
    <property type="entry name" value="Prot_kinase_dom"/>
</dbReference>
<dbReference type="InterPro" id="IPR032675">
    <property type="entry name" value="LRR_dom_sf"/>
</dbReference>
<feature type="transmembrane region" description="Helical" evidence="16">
    <location>
        <begin position="560"/>
        <end position="582"/>
    </location>
</feature>
<keyword evidence="8 14" id="KW-0547">Nucleotide-binding</keyword>
<evidence type="ECO:0000256" key="1">
    <source>
        <dbReference type="ARBA" id="ARBA00004370"/>
    </source>
</evidence>
<keyword evidence="11 16" id="KW-1133">Transmembrane helix</keyword>
<keyword evidence="6 17" id="KW-0732">Signal</keyword>
<dbReference type="PANTHER" id="PTHR45974">
    <property type="entry name" value="RECEPTOR-LIKE PROTEIN 55"/>
    <property type="match status" value="1"/>
</dbReference>
<dbReference type="Pfam" id="PF00560">
    <property type="entry name" value="LRR_1"/>
    <property type="match status" value="3"/>
</dbReference>
<evidence type="ECO:0000256" key="7">
    <source>
        <dbReference type="ARBA" id="ARBA00022737"/>
    </source>
</evidence>
<feature type="region of interest" description="Disordered" evidence="15">
    <location>
        <begin position="912"/>
        <end position="944"/>
    </location>
</feature>
<evidence type="ECO:0000256" key="2">
    <source>
        <dbReference type="ARBA" id="ARBA00022527"/>
    </source>
</evidence>
<dbReference type="InterPro" id="IPR017441">
    <property type="entry name" value="Protein_kinase_ATP_BS"/>
</dbReference>
<dbReference type="PANTHER" id="PTHR45974:SF266">
    <property type="entry name" value="LEUCINE-RICH REPEAT RECEPTOR PROTEIN KINASE HPCA1"/>
    <property type="match status" value="1"/>
</dbReference>
<keyword evidence="7" id="KW-0677">Repeat</keyword>
<sequence>MGSSIWVFLLCCLVQIYITAATTDSSDSTALRSLVDEWKNLPPGWLRGDPCRDDWVGIECTGSRITSITLPSMDLEGELSGDISILSELQQLDLSYNHNITGPLPFTIGNLKKLTNLILVGCGFTGPIPNTIGSLPLLKFLSLNSNGFTGNIPPSIGNLSSLLWLDLADNQLKGPIPISNGSTPGLDMLTHTKHFHFGKNKLSGQIPSELFSSNMGLIHVLFESNRFSGTLPPTLGLVQTLEVLRLDNNSLSGKLPSNLNNLTRVHQLFLSNNRLTGPLPNLTGMSLLNTLYLSNNSFDASDFPSWLLSLSSLTVLMMESTKLQGQVPATFFNLPNLQTVVLKRNQLNGTLVISPSFSNQLQIIDLQTNAISDFNGVETYSFAIILVDNPVCLETGKTDAYCKPPPSTSLYSTPLKNCPPSSCSSGQILSPTCRCAHPYTGTLQFRSTTFVGTGNSNPYETLEQSLNEFFQSHQLPVETVSLSDPRMDSSQYLLLNLGVFPYGQDSFNRSAISMLGYVFSNQTFKPPSKYFGPYVFSGDKYEYFSDDPGKSKNPSLAIKIGLAAGASVLFILLMLAGVLVYLQKKKADRATKRSNPFAHWDSSKASGSIPQLKGARCFSFEELKKYTNNFSEACDIGSGGYGKLQVYRGTLPTGELVAIKRAQQGSMQGGLKFKTEIELLSRVHHKNVVSLLGFCFDREEQILIYEYVANGSLGDSLSGKSGIKLDWPRRLKVALGSARGLAYLHELANPPIIHRDVKSSNILLDERLNAKVADFGLSKLMGDSEKGHVTTQVKGTMGYLDPEYYMTQQLTEKSDVYSFGVVMFEMLTARKPIEHGKYVVREVARLMDKTKSLYNLQEILDPTIGWDSNAFNGLEKYVDLALSCVEESRADRPAMGEVVKEIENILQMAGLNPHAESASSSSTYEDSSKGSSHPTVGANSSSEALQGSEIEYPSTLNTVSFASLLCCMSNELRNRVSCFSYFQALECGDCQHKMWDLDLVLLHIVMNL</sequence>
<dbReference type="Pfam" id="PF07714">
    <property type="entry name" value="PK_Tyr_Ser-Thr"/>
    <property type="match status" value="1"/>
</dbReference>
<feature type="compositionally biased region" description="Polar residues" evidence="15">
    <location>
        <begin position="933"/>
        <end position="944"/>
    </location>
</feature>
<keyword evidence="13" id="KW-0325">Glycoprotein</keyword>
<evidence type="ECO:0000256" key="16">
    <source>
        <dbReference type="SAM" id="Phobius"/>
    </source>
</evidence>
<feature type="signal peptide" evidence="17">
    <location>
        <begin position="1"/>
        <end position="21"/>
    </location>
</feature>
<keyword evidence="10 14" id="KW-0067">ATP-binding</keyword>
<evidence type="ECO:0000256" key="11">
    <source>
        <dbReference type="ARBA" id="ARBA00022989"/>
    </source>
</evidence>
<evidence type="ECO:0000256" key="13">
    <source>
        <dbReference type="ARBA" id="ARBA00023180"/>
    </source>
</evidence>
<dbReference type="PROSITE" id="PS00108">
    <property type="entry name" value="PROTEIN_KINASE_ST"/>
    <property type="match status" value="1"/>
</dbReference>
<evidence type="ECO:0000256" key="3">
    <source>
        <dbReference type="ARBA" id="ARBA00022614"/>
    </source>
</evidence>
<evidence type="ECO:0000256" key="15">
    <source>
        <dbReference type="SAM" id="MobiDB-lite"/>
    </source>
</evidence>
<dbReference type="EMBL" id="JBBPBN010000021">
    <property type="protein sequence ID" value="KAK9014994.1"/>
    <property type="molecule type" value="Genomic_DNA"/>
</dbReference>
<dbReference type="InterPro" id="IPR001611">
    <property type="entry name" value="Leu-rich_rpt"/>
</dbReference>
<evidence type="ECO:0000259" key="18">
    <source>
        <dbReference type="PROSITE" id="PS50011"/>
    </source>
</evidence>
<evidence type="ECO:0000256" key="9">
    <source>
        <dbReference type="ARBA" id="ARBA00022777"/>
    </source>
</evidence>
<evidence type="ECO:0000256" key="17">
    <source>
        <dbReference type="SAM" id="SignalP"/>
    </source>
</evidence>
<feature type="binding site" evidence="14">
    <location>
        <position position="660"/>
    </location>
    <ligand>
        <name>ATP</name>
        <dbReference type="ChEBI" id="CHEBI:30616"/>
    </ligand>
</feature>
<dbReference type="InterPro" id="IPR011009">
    <property type="entry name" value="Kinase-like_dom_sf"/>
</dbReference>
<dbReference type="Gene3D" id="3.80.10.10">
    <property type="entry name" value="Ribonuclease Inhibitor"/>
    <property type="match status" value="3"/>
</dbReference>
<keyword evidence="12 16" id="KW-0472">Membrane</keyword>
<organism evidence="19 20">
    <name type="scientific">Hibiscus sabdariffa</name>
    <name type="common">roselle</name>
    <dbReference type="NCBI Taxonomy" id="183260"/>
    <lineage>
        <taxon>Eukaryota</taxon>
        <taxon>Viridiplantae</taxon>
        <taxon>Streptophyta</taxon>
        <taxon>Embryophyta</taxon>
        <taxon>Tracheophyta</taxon>
        <taxon>Spermatophyta</taxon>
        <taxon>Magnoliopsida</taxon>
        <taxon>eudicotyledons</taxon>
        <taxon>Gunneridae</taxon>
        <taxon>Pentapetalae</taxon>
        <taxon>rosids</taxon>
        <taxon>malvids</taxon>
        <taxon>Malvales</taxon>
        <taxon>Malvaceae</taxon>
        <taxon>Malvoideae</taxon>
        <taxon>Hibiscus</taxon>
    </lineage>
</organism>
<feature type="compositionally biased region" description="Low complexity" evidence="15">
    <location>
        <begin position="917"/>
        <end position="932"/>
    </location>
</feature>
<evidence type="ECO:0000256" key="14">
    <source>
        <dbReference type="PROSITE-ProRule" id="PRU10141"/>
    </source>
</evidence>
<comment type="subcellular location">
    <subcellularLocation>
        <location evidence="1">Membrane</location>
    </subcellularLocation>
</comment>
<accession>A0ABR2RQF5</accession>
<dbReference type="Gene3D" id="3.30.200.20">
    <property type="entry name" value="Phosphorylase Kinase, domain 1"/>
    <property type="match status" value="1"/>
</dbReference>
<dbReference type="CDD" id="cd14066">
    <property type="entry name" value="STKc_IRAK"/>
    <property type="match status" value="1"/>
</dbReference>
<keyword evidence="4" id="KW-0808">Transferase</keyword>
<evidence type="ECO:0000256" key="6">
    <source>
        <dbReference type="ARBA" id="ARBA00022729"/>
    </source>
</evidence>
<evidence type="ECO:0000256" key="10">
    <source>
        <dbReference type="ARBA" id="ARBA00022840"/>
    </source>
</evidence>
<evidence type="ECO:0000256" key="12">
    <source>
        <dbReference type="ARBA" id="ARBA00023136"/>
    </source>
</evidence>
<dbReference type="PROSITE" id="PS50011">
    <property type="entry name" value="PROTEIN_KINASE_DOM"/>
    <property type="match status" value="1"/>
</dbReference>
<evidence type="ECO:0000256" key="5">
    <source>
        <dbReference type="ARBA" id="ARBA00022692"/>
    </source>
</evidence>
<keyword evidence="9" id="KW-0418">Kinase</keyword>
<dbReference type="SUPFAM" id="SSF52058">
    <property type="entry name" value="L domain-like"/>
    <property type="match status" value="1"/>
</dbReference>
<evidence type="ECO:0000313" key="19">
    <source>
        <dbReference type="EMBL" id="KAK9014994.1"/>
    </source>
</evidence>
<dbReference type="InterPro" id="IPR008271">
    <property type="entry name" value="Ser/Thr_kinase_AS"/>
</dbReference>
<keyword evidence="20" id="KW-1185">Reference proteome</keyword>